<dbReference type="Proteomes" id="UP001158576">
    <property type="component" value="Chromosome 1"/>
</dbReference>
<organism evidence="2 3">
    <name type="scientific">Oikopleura dioica</name>
    <name type="common">Tunicate</name>
    <dbReference type="NCBI Taxonomy" id="34765"/>
    <lineage>
        <taxon>Eukaryota</taxon>
        <taxon>Metazoa</taxon>
        <taxon>Chordata</taxon>
        <taxon>Tunicata</taxon>
        <taxon>Appendicularia</taxon>
        <taxon>Copelata</taxon>
        <taxon>Oikopleuridae</taxon>
        <taxon>Oikopleura</taxon>
    </lineage>
</organism>
<accession>A0ABN7STR5</accession>
<keyword evidence="1" id="KW-0732">Signal</keyword>
<evidence type="ECO:0000313" key="3">
    <source>
        <dbReference type="Proteomes" id="UP001158576"/>
    </source>
</evidence>
<feature type="chain" id="PRO_5045864486" evidence="1">
    <location>
        <begin position="19"/>
        <end position="486"/>
    </location>
</feature>
<evidence type="ECO:0000313" key="2">
    <source>
        <dbReference type="EMBL" id="CAG5105225.1"/>
    </source>
</evidence>
<protein>
    <submittedName>
        <fullName evidence="2">Oidioi.mRNA.OKI2018_I69.chr1.g1938.t1.cds</fullName>
    </submittedName>
</protein>
<sequence length="486" mass="54493">MNFFALLLAALSLAETDCNKVRSYLYPDAAVCTDEMKCSEEYACVVSDSCDAYGCVAATDCPADTNYTVFNQQGSDENDSGHETNGLDGYFCDPNGDGLICTFDDEGNFYIDAIINNKRPWVNGPDDDDEKRKVTLISKTKHDQQVPETAFKQFNNSTCVGETIENGSKVRFNINVNDPNCTDEFDFSHIISPINGLTYIVDFYIGFDDYWYINEFGDERILRGGVSNQFQCRLKASDYGWVDPNPQSNRAYNYTESEAQIPFTFTAYNDRQFSDEYDGSIIELDDEFEYNGLYIEAEHEATGEFQSHIMHLRECTSHNYPKVGEDTDGNPIYSNSSTTFAFVNDGCIDNNFVTYSQKSTRTEWTSNIKTTVKDQFNLRVNAASGANGAMIKYSCEMVLCPLDVFEDSVVGSPCHLSDQCPNRYDNLFSRRRRRTSLANDNNVLIKTIHQEGAFFVRGNEAGNGAKSGNDAFAIGLAIACLLFFAL</sequence>
<feature type="signal peptide" evidence="1">
    <location>
        <begin position="1"/>
        <end position="18"/>
    </location>
</feature>
<evidence type="ECO:0000256" key="1">
    <source>
        <dbReference type="SAM" id="SignalP"/>
    </source>
</evidence>
<dbReference type="EMBL" id="OU015566">
    <property type="protein sequence ID" value="CAG5105225.1"/>
    <property type="molecule type" value="Genomic_DNA"/>
</dbReference>
<gene>
    <name evidence="2" type="ORF">OKIOD_LOCUS10703</name>
</gene>
<keyword evidence="3" id="KW-1185">Reference proteome</keyword>
<name>A0ABN7STR5_OIKDI</name>
<proteinExistence type="predicted"/>
<reference evidence="2 3" key="1">
    <citation type="submission" date="2021-04" db="EMBL/GenBank/DDBJ databases">
        <authorList>
            <person name="Bliznina A."/>
        </authorList>
    </citation>
    <scope>NUCLEOTIDE SEQUENCE [LARGE SCALE GENOMIC DNA]</scope>
</reference>